<reference evidence="3" key="1">
    <citation type="submission" date="2005-09" db="EMBL/GenBank/DDBJ databases">
        <authorList>
            <person name="Mural R.J."/>
            <person name="Li P.W."/>
            <person name="Adams M.D."/>
            <person name="Amanatides P.G."/>
            <person name="Baden-Tillson H."/>
            <person name="Barnstead M."/>
            <person name="Chin S.H."/>
            <person name="Dew I."/>
            <person name="Evans C.A."/>
            <person name="Ferriera S."/>
            <person name="Flanigan M."/>
            <person name="Fosler C."/>
            <person name="Glodek A."/>
            <person name="Gu Z."/>
            <person name="Holt R.A."/>
            <person name="Jennings D."/>
            <person name="Kraft C.L."/>
            <person name="Lu F."/>
            <person name="Nguyen T."/>
            <person name="Nusskern D.R."/>
            <person name="Pfannkoch C.M."/>
            <person name="Sitter C."/>
            <person name="Sutton G.G."/>
            <person name="Venter J.C."/>
            <person name="Wang Z."/>
            <person name="Woodage T."/>
            <person name="Zheng X.H."/>
            <person name="Zhong F."/>
        </authorList>
    </citation>
    <scope>NUCLEOTIDE SEQUENCE [LARGE SCALE GENOMIC DNA]</scope>
    <source>
        <strain>BN</strain>
        <strain evidence="3">Sprague-Dawley</strain>
    </source>
</reference>
<sequence>MNTQLGKKEGCRESGRSRGRGKHNQGILSKVFLIKNKIKEERISCRAVFYLGDQIVDLYVSQV</sequence>
<protein>
    <submittedName>
        <fullName evidence="2">RCG26428</fullName>
    </submittedName>
</protein>
<organism evidence="2 3">
    <name type="scientific">Rattus norvegicus</name>
    <name type="common">Rat</name>
    <dbReference type="NCBI Taxonomy" id="10116"/>
    <lineage>
        <taxon>Eukaryota</taxon>
        <taxon>Metazoa</taxon>
        <taxon>Chordata</taxon>
        <taxon>Craniata</taxon>
        <taxon>Vertebrata</taxon>
        <taxon>Euteleostomi</taxon>
        <taxon>Mammalia</taxon>
        <taxon>Eutheria</taxon>
        <taxon>Euarchontoglires</taxon>
        <taxon>Glires</taxon>
        <taxon>Rodentia</taxon>
        <taxon>Myomorpha</taxon>
        <taxon>Muroidea</taxon>
        <taxon>Muridae</taxon>
        <taxon>Murinae</taxon>
        <taxon>Rattus</taxon>
    </lineage>
</organism>
<feature type="region of interest" description="Disordered" evidence="1">
    <location>
        <begin position="1"/>
        <end position="23"/>
    </location>
</feature>
<proteinExistence type="predicted"/>
<dbReference type="Proteomes" id="UP000234681">
    <property type="component" value="Chromosome 3"/>
</dbReference>
<evidence type="ECO:0000256" key="1">
    <source>
        <dbReference type="SAM" id="MobiDB-lite"/>
    </source>
</evidence>
<accession>A6HQJ0</accession>
<evidence type="ECO:0000313" key="2">
    <source>
        <dbReference type="EMBL" id="EDL80291.1"/>
    </source>
</evidence>
<evidence type="ECO:0000313" key="3">
    <source>
        <dbReference type="Proteomes" id="UP000234681"/>
    </source>
</evidence>
<feature type="compositionally biased region" description="Basic and acidic residues" evidence="1">
    <location>
        <begin position="1"/>
        <end position="16"/>
    </location>
</feature>
<name>A6HQJ0_RAT</name>
<gene>
    <name evidence="2" type="ORF">rCG_26428</name>
</gene>
<dbReference type="EMBL" id="CH473949">
    <property type="protein sequence ID" value="EDL80291.1"/>
    <property type="molecule type" value="Genomic_DNA"/>
</dbReference>
<dbReference type="AlphaFoldDB" id="A6HQJ0"/>